<gene>
    <name evidence="1" type="ORF">ANE_LOCUS21428</name>
</gene>
<organism evidence="1 2">
    <name type="scientific">Arabis nemorensis</name>
    <dbReference type="NCBI Taxonomy" id="586526"/>
    <lineage>
        <taxon>Eukaryota</taxon>
        <taxon>Viridiplantae</taxon>
        <taxon>Streptophyta</taxon>
        <taxon>Embryophyta</taxon>
        <taxon>Tracheophyta</taxon>
        <taxon>Spermatophyta</taxon>
        <taxon>Magnoliopsida</taxon>
        <taxon>eudicotyledons</taxon>
        <taxon>Gunneridae</taxon>
        <taxon>Pentapetalae</taxon>
        <taxon>rosids</taxon>
        <taxon>malvids</taxon>
        <taxon>Brassicales</taxon>
        <taxon>Brassicaceae</taxon>
        <taxon>Arabideae</taxon>
        <taxon>Arabis</taxon>
    </lineage>
</organism>
<keyword evidence="2" id="KW-1185">Reference proteome</keyword>
<dbReference type="InterPro" id="IPR040256">
    <property type="entry name" value="At4g02000-like"/>
</dbReference>
<dbReference type="AlphaFoldDB" id="A0A565CBG5"/>
<name>A0A565CBG5_9BRAS</name>
<proteinExistence type="predicted"/>
<dbReference type="Proteomes" id="UP000489600">
    <property type="component" value="Unassembled WGS sequence"/>
</dbReference>
<protein>
    <recommendedName>
        <fullName evidence="3">DUF4283 domain-containing protein</fullName>
    </recommendedName>
</protein>
<reference evidence="1" key="1">
    <citation type="submission" date="2019-07" db="EMBL/GenBank/DDBJ databases">
        <authorList>
            <person name="Dittberner H."/>
        </authorList>
    </citation>
    <scope>NUCLEOTIDE SEQUENCE [LARGE SCALE GENOMIC DNA]</scope>
</reference>
<evidence type="ECO:0000313" key="1">
    <source>
        <dbReference type="EMBL" id="VVB10984.1"/>
    </source>
</evidence>
<accession>A0A565CBG5</accession>
<sequence>MEAVAEIVIWVAKGEVLLVKEWPSVGFVAEIDFSMITLWVTVKGLPLSQYTQEEARRIGKRLSSKPLKEITIDPSRRHFIVRAEIDIGKPLNPGYFIRKQRKPIFVLFKYRYAGKFCKWCGKVDHTMCAKSPEERPLTRNIKRAMYGRWMYDVEYEPADDVKLEIEFPEKLVEDWSELEETVPYPQFFINLEVSYVCGSDHEWRGKKLLRYHLEDIIEHSFRFPTSYLTTTLESNDDPYQILAREMDENVPLVGLTFEDKVEIVSKFVDYTMKSKEIWSRRRWVQVKVCVIKTTKMVSCVDFQTMLQENKERNIIVSLSMR</sequence>
<evidence type="ECO:0008006" key="3">
    <source>
        <dbReference type="Google" id="ProtNLM"/>
    </source>
</evidence>
<comment type="caution">
    <text evidence="1">The sequence shown here is derived from an EMBL/GenBank/DDBJ whole genome shotgun (WGS) entry which is preliminary data.</text>
</comment>
<dbReference type="PANTHER" id="PTHR31286">
    <property type="entry name" value="GLYCINE-RICH CELL WALL STRUCTURAL PROTEIN 1.8-LIKE"/>
    <property type="match status" value="1"/>
</dbReference>
<evidence type="ECO:0000313" key="2">
    <source>
        <dbReference type="Proteomes" id="UP000489600"/>
    </source>
</evidence>
<dbReference type="PANTHER" id="PTHR31286:SF180">
    <property type="entry name" value="OS10G0362600 PROTEIN"/>
    <property type="match status" value="1"/>
</dbReference>
<dbReference type="OrthoDB" id="1071479at2759"/>
<dbReference type="EMBL" id="CABITT030000007">
    <property type="protein sequence ID" value="VVB10984.1"/>
    <property type="molecule type" value="Genomic_DNA"/>
</dbReference>